<comment type="caution">
    <text evidence="1">The sequence shown here is derived from an EMBL/GenBank/DDBJ whole genome shotgun (WGS) entry which is preliminary data.</text>
</comment>
<reference evidence="1" key="1">
    <citation type="journal article" date="2023" name="Mol. Phylogenet. Evol.">
        <title>Genome-scale phylogeny and comparative genomics of the fungal order Sordariales.</title>
        <authorList>
            <person name="Hensen N."/>
            <person name="Bonometti L."/>
            <person name="Westerberg I."/>
            <person name="Brannstrom I.O."/>
            <person name="Guillou S."/>
            <person name="Cros-Aarteil S."/>
            <person name="Calhoun S."/>
            <person name="Haridas S."/>
            <person name="Kuo A."/>
            <person name="Mondo S."/>
            <person name="Pangilinan J."/>
            <person name="Riley R."/>
            <person name="LaButti K."/>
            <person name="Andreopoulos B."/>
            <person name="Lipzen A."/>
            <person name="Chen C."/>
            <person name="Yan M."/>
            <person name="Daum C."/>
            <person name="Ng V."/>
            <person name="Clum A."/>
            <person name="Steindorff A."/>
            <person name="Ohm R.A."/>
            <person name="Martin F."/>
            <person name="Silar P."/>
            <person name="Natvig D.O."/>
            <person name="Lalanne C."/>
            <person name="Gautier V."/>
            <person name="Ament-Velasquez S.L."/>
            <person name="Kruys A."/>
            <person name="Hutchinson M.I."/>
            <person name="Powell A.J."/>
            <person name="Barry K."/>
            <person name="Miller A.N."/>
            <person name="Grigoriev I.V."/>
            <person name="Debuchy R."/>
            <person name="Gladieux P."/>
            <person name="Hiltunen Thoren M."/>
            <person name="Johannesson H."/>
        </authorList>
    </citation>
    <scope>NUCLEOTIDE SEQUENCE</scope>
    <source>
        <strain evidence="1">CBS 315.58</strain>
    </source>
</reference>
<sequence length="398" mass="45822">MSSPTTPSPLGPHERYAPGTTLKIYTHRPPKPFLSHYAGPRPRRDICQGDDYPDSFDLSARVDFALHNPPLSTPPCSNPQEGTLTIIGDLSTRDFTDVENSGGPHVVTCLFDDEVPCVAKIYDAVDYPLIGFPECDVRPRTAFYRAFSKPRNEKFKGMMAPTYYGSWTFALPTHHRKGKKKVRWVRMILMEHLQGSTMQSLISKAFSATTTGGTVDYYALLPPEQTRLSILKQVLEARLKLFWNLEIELDILNTDNIFICQPDNTIRLISFTGAKVYRHLDPEVEEHQNTLIDERYYSPLTPAQMKPYVSPFMEYWPGDKDWVGGRGRRYITNGPFMYWLPQSWVKSKRNAVEWLIDTFGTEEEMEKYETTLPELQALLENWEGLEDGPREKVKKWLR</sequence>
<dbReference type="EMBL" id="MU863888">
    <property type="protein sequence ID" value="KAK4203529.1"/>
    <property type="molecule type" value="Genomic_DNA"/>
</dbReference>
<gene>
    <name evidence="1" type="ORF">QBC40DRAFT_219005</name>
</gene>
<proteinExistence type="predicted"/>
<accession>A0AAN7AYE0</accession>
<evidence type="ECO:0000313" key="1">
    <source>
        <dbReference type="EMBL" id="KAK4203529.1"/>
    </source>
</evidence>
<dbReference type="Proteomes" id="UP001303160">
    <property type="component" value="Unassembled WGS sequence"/>
</dbReference>
<protein>
    <submittedName>
        <fullName evidence="1">Uncharacterized protein</fullName>
    </submittedName>
</protein>
<evidence type="ECO:0000313" key="2">
    <source>
        <dbReference type="Proteomes" id="UP001303160"/>
    </source>
</evidence>
<reference evidence="1" key="2">
    <citation type="submission" date="2023-05" db="EMBL/GenBank/DDBJ databases">
        <authorList>
            <consortium name="Lawrence Berkeley National Laboratory"/>
            <person name="Steindorff A."/>
            <person name="Hensen N."/>
            <person name="Bonometti L."/>
            <person name="Westerberg I."/>
            <person name="Brannstrom I.O."/>
            <person name="Guillou S."/>
            <person name="Cros-Aarteil S."/>
            <person name="Calhoun S."/>
            <person name="Haridas S."/>
            <person name="Kuo A."/>
            <person name="Mondo S."/>
            <person name="Pangilinan J."/>
            <person name="Riley R."/>
            <person name="Labutti K."/>
            <person name="Andreopoulos B."/>
            <person name="Lipzen A."/>
            <person name="Chen C."/>
            <person name="Yanf M."/>
            <person name="Daum C."/>
            <person name="Ng V."/>
            <person name="Clum A."/>
            <person name="Ohm R."/>
            <person name="Martin F."/>
            <person name="Silar P."/>
            <person name="Natvig D."/>
            <person name="Lalanne C."/>
            <person name="Gautier V."/>
            <person name="Ament-Velasquez S.L."/>
            <person name="Kruys A."/>
            <person name="Hutchinson M.I."/>
            <person name="Powell A.J."/>
            <person name="Barry K."/>
            <person name="Miller A.N."/>
            <person name="Grigoriev I.V."/>
            <person name="Debuchy R."/>
            <person name="Gladieux P."/>
            <person name="Thoren M.H."/>
            <person name="Johannesson H."/>
        </authorList>
    </citation>
    <scope>NUCLEOTIDE SEQUENCE</scope>
    <source>
        <strain evidence="1">CBS 315.58</strain>
    </source>
</reference>
<dbReference type="AlphaFoldDB" id="A0AAN7AYE0"/>
<organism evidence="1 2">
    <name type="scientific">Triangularia verruculosa</name>
    <dbReference type="NCBI Taxonomy" id="2587418"/>
    <lineage>
        <taxon>Eukaryota</taxon>
        <taxon>Fungi</taxon>
        <taxon>Dikarya</taxon>
        <taxon>Ascomycota</taxon>
        <taxon>Pezizomycotina</taxon>
        <taxon>Sordariomycetes</taxon>
        <taxon>Sordariomycetidae</taxon>
        <taxon>Sordariales</taxon>
        <taxon>Podosporaceae</taxon>
        <taxon>Triangularia</taxon>
    </lineage>
</organism>
<name>A0AAN7AYE0_9PEZI</name>
<keyword evidence="2" id="KW-1185">Reference proteome</keyword>